<evidence type="ECO:0000313" key="9">
    <source>
        <dbReference type="EMBL" id="KRN88977.1"/>
    </source>
</evidence>
<evidence type="ECO:0000256" key="5">
    <source>
        <dbReference type="ARBA" id="ARBA00022833"/>
    </source>
</evidence>
<evidence type="ECO:0000256" key="6">
    <source>
        <dbReference type="ARBA" id="ARBA00023049"/>
    </source>
</evidence>
<dbReference type="PANTHER" id="PTHR30471">
    <property type="entry name" value="DNA REPAIR PROTEIN RADC"/>
    <property type="match status" value="1"/>
</dbReference>
<sequence>MRNNDIQRLENKMKTFGVEVLNDHEILLYILNQWYPVEIAQLKAQLFWRQYSDLRQLQKLSTLENQLFLDKETDIMQFQVMCEFVRRIFKRPDLVLGQVCSSKKIGEVMVAKIGCLKQEVLYGVFLDTKNQIIHQAELFKGTLNQATVHPREICQCALYYSAARFILVHNHPSGIVTPSQHDLDFTQRMSKVGELIGINLLDHIIVGDHSYFSMREEQILR</sequence>
<comment type="caution">
    <text evidence="9">The sequence shown here is derived from an EMBL/GenBank/DDBJ whole genome shotgun (WGS) entry which is preliminary data.</text>
</comment>
<name>A0A0R2KI34_9LACO</name>
<evidence type="ECO:0000256" key="4">
    <source>
        <dbReference type="ARBA" id="ARBA00022801"/>
    </source>
</evidence>
<evidence type="ECO:0000256" key="3">
    <source>
        <dbReference type="ARBA" id="ARBA00022723"/>
    </source>
</evidence>
<dbReference type="InterPro" id="IPR001405">
    <property type="entry name" value="UPF0758"/>
</dbReference>
<keyword evidence="4 9" id="KW-0378">Hydrolase</keyword>
<keyword evidence="10" id="KW-1185">Reference proteome</keyword>
<evidence type="ECO:0000256" key="1">
    <source>
        <dbReference type="ARBA" id="ARBA00010243"/>
    </source>
</evidence>
<organism evidence="9 10">
    <name type="scientific">Ligilactobacillus ceti DSM 22408</name>
    <dbReference type="NCBI Taxonomy" id="1122146"/>
    <lineage>
        <taxon>Bacteria</taxon>
        <taxon>Bacillati</taxon>
        <taxon>Bacillota</taxon>
        <taxon>Bacilli</taxon>
        <taxon>Lactobacillales</taxon>
        <taxon>Lactobacillaceae</taxon>
        <taxon>Ligilactobacillus</taxon>
    </lineage>
</organism>
<dbReference type="PATRIC" id="fig|1122146.4.peg.983"/>
<dbReference type="STRING" id="1122146.IV53_GL000948"/>
<reference evidence="9 10" key="1">
    <citation type="journal article" date="2015" name="Genome Announc.">
        <title>Expanding the biotechnology potential of lactobacilli through comparative genomics of 213 strains and associated genera.</title>
        <authorList>
            <person name="Sun Z."/>
            <person name="Harris H.M."/>
            <person name="McCann A."/>
            <person name="Guo C."/>
            <person name="Argimon S."/>
            <person name="Zhang W."/>
            <person name="Yang X."/>
            <person name="Jeffery I.B."/>
            <person name="Cooney J.C."/>
            <person name="Kagawa T.F."/>
            <person name="Liu W."/>
            <person name="Song Y."/>
            <person name="Salvetti E."/>
            <person name="Wrobel A."/>
            <person name="Rasinkangas P."/>
            <person name="Parkhill J."/>
            <person name="Rea M.C."/>
            <person name="O'Sullivan O."/>
            <person name="Ritari J."/>
            <person name="Douillard F.P."/>
            <person name="Paul Ross R."/>
            <person name="Yang R."/>
            <person name="Briner A.E."/>
            <person name="Felis G.E."/>
            <person name="de Vos W.M."/>
            <person name="Barrangou R."/>
            <person name="Klaenhammer T.R."/>
            <person name="Caufield P.W."/>
            <person name="Cui Y."/>
            <person name="Zhang H."/>
            <person name="O'Toole P.W."/>
        </authorList>
    </citation>
    <scope>NUCLEOTIDE SEQUENCE [LARGE SCALE GENOMIC DNA]</scope>
    <source>
        <strain evidence="9 10">DSM 22408</strain>
    </source>
</reference>
<keyword evidence="3" id="KW-0479">Metal-binding</keyword>
<dbReference type="CDD" id="cd08071">
    <property type="entry name" value="MPN_DUF2466"/>
    <property type="match status" value="1"/>
</dbReference>
<dbReference type="PROSITE" id="PS50249">
    <property type="entry name" value="MPN"/>
    <property type="match status" value="1"/>
</dbReference>
<evidence type="ECO:0000313" key="10">
    <source>
        <dbReference type="Proteomes" id="UP000051500"/>
    </source>
</evidence>
<proteinExistence type="inferred from homology"/>
<comment type="similarity">
    <text evidence="1 7">Belongs to the UPF0758 family.</text>
</comment>
<keyword evidence="2" id="KW-0645">Protease</keyword>
<keyword evidence="5" id="KW-0862">Zinc</keyword>
<dbReference type="Gene3D" id="3.40.140.10">
    <property type="entry name" value="Cytidine Deaminase, domain 2"/>
    <property type="match status" value="1"/>
</dbReference>
<dbReference type="AlphaFoldDB" id="A0A0R2KI34"/>
<feature type="domain" description="MPN" evidence="8">
    <location>
        <begin position="98"/>
        <end position="220"/>
    </location>
</feature>
<dbReference type="eggNOG" id="COG2003">
    <property type="taxonomic scope" value="Bacteria"/>
</dbReference>
<dbReference type="Proteomes" id="UP000051500">
    <property type="component" value="Unassembled WGS sequence"/>
</dbReference>
<dbReference type="NCBIfam" id="TIGR00608">
    <property type="entry name" value="radc"/>
    <property type="match status" value="1"/>
</dbReference>
<gene>
    <name evidence="9" type="ORF">IV53_GL000948</name>
</gene>
<protein>
    <submittedName>
        <fullName evidence="9">HAD superfamily hydrolase</fullName>
    </submittedName>
</protein>
<evidence type="ECO:0000256" key="7">
    <source>
        <dbReference type="RuleBase" id="RU003797"/>
    </source>
</evidence>
<evidence type="ECO:0000256" key="2">
    <source>
        <dbReference type="ARBA" id="ARBA00022670"/>
    </source>
</evidence>
<dbReference type="Pfam" id="PF04002">
    <property type="entry name" value="RadC"/>
    <property type="match status" value="1"/>
</dbReference>
<keyword evidence="6" id="KW-0482">Metalloprotease</keyword>
<dbReference type="InterPro" id="IPR037518">
    <property type="entry name" value="MPN"/>
</dbReference>
<evidence type="ECO:0000259" key="8">
    <source>
        <dbReference type="PROSITE" id="PS50249"/>
    </source>
</evidence>
<dbReference type="PANTHER" id="PTHR30471:SF3">
    <property type="entry name" value="UPF0758 PROTEIN YEES-RELATED"/>
    <property type="match status" value="1"/>
</dbReference>
<dbReference type="InterPro" id="IPR020891">
    <property type="entry name" value="UPF0758_CS"/>
</dbReference>
<dbReference type="GO" id="GO:0006508">
    <property type="term" value="P:proteolysis"/>
    <property type="evidence" value="ECO:0007669"/>
    <property type="project" value="UniProtKB-KW"/>
</dbReference>
<dbReference type="RefSeq" id="WP_027107380.1">
    <property type="nucleotide sequence ID" value="NZ_JQBZ01000025.1"/>
</dbReference>
<dbReference type="GO" id="GO:0046872">
    <property type="term" value="F:metal ion binding"/>
    <property type="evidence" value="ECO:0007669"/>
    <property type="project" value="UniProtKB-KW"/>
</dbReference>
<accession>A0A0R2KI34</accession>
<dbReference type="GO" id="GO:0008237">
    <property type="term" value="F:metallopeptidase activity"/>
    <property type="evidence" value="ECO:0007669"/>
    <property type="project" value="UniProtKB-KW"/>
</dbReference>
<dbReference type="PROSITE" id="PS01302">
    <property type="entry name" value="UPF0758"/>
    <property type="match status" value="1"/>
</dbReference>
<dbReference type="InterPro" id="IPR025657">
    <property type="entry name" value="RadC_JAB"/>
</dbReference>
<dbReference type="EMBL" id="JQBZ01000025">
    <property type="protein sequence ID" value="KRN88977.1"/>
    <property type="molecule type" value="Genomic_DNA"/>
</dbReference>